<evidence type="ECO:0000313" key="2">
    <source>
        <dbReference type="EMBL" id="GBP08894.1"/>
    </source>
</evidence>
<evidence type="ECO:0000256" key="1">
    <source>
        <dbReference type="SAM" id="MobiDB-lite"/>
    </source>
</evidence>
<gene>
    <name evidence="2" type="ORF">EVAR_78285_1</name>
</gene>
<dbReference type="AlphaFoldDB" id="A0A4C1T432"/>
<name>A0A4C1T432_EUMVA</name>
<feature type="region of interest" description="Disordered" evidence="1">
    <location>
        <begin position="449"/>
        <end position="476"/>
    </location>
</feature>
<proteinExistence type="predicted"/>
<feature type="region of interest" description="Disordered" evidence="1">
    <location>
        <begin position="108"/>
        <end position="130"/>
    </location>
</feature>
<protein>
    <submittedName>
        <fullName evidence="2">Uncharacterized protein</fullName>
    </submittedName>
</protein>
<comment type="caution">
    <text evidence="2">The sequence shown here is derived from an EMBL/GenBank/DDBJ whole genome shotgun (WGS) entry which is preliminary data.</text>
</comment>
<evidence type="ECO:0000313" key="3">
    <source>
        <dbReference type="Proteomes" id="UP000299102"/>
    </source>
</evidence>
<sequence>MQLASVQWVADAVHVAKTVLYEIIESYNVERKHNSNSEAANFRPILYKVEHTTERPERAIVVLEKYNTQGRGPVARAASVPVVISYRSTITNSSDTKLRMPRSLITTLTRAHGTSTATRPRSTETSKPAGYRQSRIVVQGVLVQPTENENHQISYSRQVSSQSLSSSALDSPNTLVLRPLGLSPDEYLAVLVSIYDVEAPSQTTIYRWYVSTYASFNEVVTLSAPYVTSRPQGAETPENVAAVQNYTRRPRHTTYALIRENVALFIHPVHSPVLSPNDFFTFPRMKYLLCGQRFEDPEAAVETYKSTILSTSTAGRNFCFNDCSAGRYEVGGRWPCASAPPLDDAAPIGETKAMAMTYNLIIASHHSRPPTEITKWVRLICRVHPHPTGAPVVYTHFRILYTRRATKANTEMDTSSPYGRNFVAFLSVPLSFNSRSTCVNILTSTQHFGGTDDAGRRMRAETPRRRPPPPAPNCPLLPTAAREFNKLDNRSGAGADPPYCY</sequence>
<organism evidence="2 3">
    <name type="scientific">Eumeta variegata</name>
    <name type="common">Bagworm moth</name>
    <name type="synonym">Eumeta japonica</name>
    <dbReference type="NCBI Taxonomy" id="151549"/>
    <lineage>
        <taxon>Eukaryota</taxon>
        <taxon>Metazoa</taxon>
        <taxon>Ecdysozoa</taxon>
        <taxon>Arthropoda</taxon>
        <taxon>Hexapoda</taxon>
        <taxon>Insecta</taxon>
        <taxon>Pterygota</taxon>
        <taxon>Neoptera</taxon>
        <taxon>Endopterygota</taxon>
        <taxon>Lepidoptera</taxon>
        <taxon>Glossata</taxon>
        <taxon>Ditrysia</taxon>
        <taxon>Tineoidea</taxon>
        <taxon>Psychidae</taxon>
        <taxon>Oiketicinae</taxon>
        <taxon>Eumeta</taxon>
    </lineage>
</organism>
<reference evidence="2 3" key="1">
    <citation type="journal article" date="2019" name="Commun. Biol.">
        <title>The bagworm genome reveals a unique fibroin gene that provides high tensile strength.</title>
        <authorList>
            <person name="Kono N."/>
            <person name="Nakamura H."/>
            <person name="Ohtoshi R."/>
            <person name="Tomita M."/>
            <person name="Numata K."/>
            <person name="Arakawa K."/>
        </authorList>
    </citation>
    <scope>NUCLEOTIDE SEQUENCE [LARGE SCALE GENOMIC DNA]</scope>
</reference>
<accession>A0A4C1T432</accession>
<keyword evidence="3" id="KW-1185">Reference proteome</keyword>
<feature type="compositionally biased region" description="Polar residues" evidence="1">
    <location>
        <begin position="108"/>
        <end position="126"/>
    </location>
</feature>
<feature type="compositionally biased region" description="Basic and acidic residues" evidence="1">
    <location>
        <begin position="453"/>
        <end position="464"/>
    </location>
</feature>
<dbReference type="Proteomes" id="UP000299102">
    <property type="component" value="Unassembled WGS sequence"/>
</dbReference>
<dbReference type="EMBL" id="BGZK01000033">
    <property type="protein sequence ID" value="GBP08894.1"/>
    <property type="molecule type" value="Genomic_DNA"/>
</dbReference>